<reference evidence="1" key="1">
    <citation type="journal article" date="2021" name="PeerJ">
        <title>Extensive microbial diversity within the chicken gut microbiome revealed by metagenomics and culture.</title>
        <authorList>
            <person name="Gilroy R."/>
            <person name="Ravi A."/>
            <person name="Getino M."/>
            <person name="Pursley I."/>
            <person name="Horton D.L."/>
            <person name="Alikhan N.F."/>
            <person name="Baker D."/>
            <person name="Gharbi K."/>
            <person name="Hall N."/>
            <person name="Watson M."/>
            <person name="Adriaenssens E.M."/>
            <person name="Foster-Nyarko E."/>
            <person name="Jarju S."/>
            <person name="Secka A."/>
            <person name="Antonio M."/>
            <person name="Oren A."/>
            <person name="Chaudhuri R.R."/>
            <person name="La Ragione R."/>
            <person name="Hildebrand F."/>
            <person name="Pallen M.J."/>
        </authorList>
    </citation>
    <scope>NUCLEOTIDE SEQUENCE</scope>
    <source>
        <strain evidence="1">B5_2728</strain>
    </source>
</reference>
<comment type="caution">
    <text evidence="1">The sequence shown here is derived from an EMBL/GenBank/DDBJ whole genome shotgun (WGS) entry which is preliminary data.</text>
</comment>
<evidence type="ECO:0000313" key="1">
    <source>
        <dbReference type="EMBL" id="MBU3806740.1"/>
    </source>
</evidence>
<dbReference type="EMBL" id="JAHLFP010000068">
    <property type="protein sequence ID" value="MBU3806740.1"/>
    <property type="molecule type" value="Genomic_DNA"/>
</dbReference>
<proteinExistence type="predicted"/>
<evidence type="ECO:0000313" key="2">
    <source>
        <dbReference type="Proteomes" id="UP000713596"/>
    </source>
</evidence>
<organism evidence="1 2">
    <name type="scientific">Candidatus Allofournierella pullistercoris</name>
    <dbReference type="NCBI Taxonomy" id="2838597"/>
    <lineage>
        <taxon>Bacteria</taxon>
        <taxon>Bacillati</taxon>
        <taxon>Bacillota</taxon>
        <taxon>Clostridia</taxon>
        <taxon>Eubacteriales</taxon>
        <taxon>Oscillospiraceae</taxon>
        <taxon>Allofournierella</taxon>
    </lineage>
</organism>
<accession>A0A948WS54</accession>
<gene>
    <name evidence="1" type="ORF">H9882_07625</name>
</gene>
<dbReference type="AlphaFoldDB" id="A0A948WS54"/>
<reference evidence="1" key="2">
    <citation type="submission" date="2021-04" db="EMBL/GenBank/DDBJ databases">
        <authorList>
            <person name="Gilroy R."/>
        </authorList>
    </citation>
    <scope>NUCLEOTIDE SEQUENCE</scope>
    <source>
        <strain evidence="1">B5_2728</strain>
    </source>
</reference>
<sequence>MNWGFWFAQVEFTALGGRYERFINLCNEKGIPLSQISPLPGGVQAVIPARYYHRAAGIARSCQTRLSVQERQGMWFRLGWLHRRWGILVGAVLFCVSCHLFGKTVWSIRWQEDLSWEQRQSLRQGLYSMDICEGTILSQETLRQSEKILLSEYPEFAWVALNLNRGRLVVEAMPADPVPEIENNEAGDLLAKADGLILSMNVQEGVAAKQAGQTVAEGEVLVQGWHTDENGTHIQAHAKAEVMGQIQRSYRCEQPMQYTALVAQQGMEQQSRLYAFGRYWGKEPAQQAQAAERIIRTPVNILGFALPATVEQRILLPRQQQQISLTEQQAVDYARMACMQQLYAQFPDASSLEYREEWTLEQGMLLYTMHTSFQADLVIRNNPTGSV</sequence>
<name>A0A948WS54_9FIRM</name>
<dbReference type="InterPro" id="IPR010690">
    <property type="entry name" value="YqfD"/>
</dbReference>
<dbReference type="Pfam" id="PF06898">
    <property type="entry name" value="YqfD"/>
    <property type="match status" value="1"/>
</dbReference>
<dbReference type="Proteomes" id="UP000713596">
    <property type="component" value="Unassembled WGS sequence"/>
</dbReference>
<protein>
    <submittedName>
        <fullName evidence="1">Sporulation protein YqfD</fullName>
    </submittedName>
</protein>